<evidence type="ECO:0000313" key="1">
    <source>
        <dbReference type="EMBL" id="TCM66801.1"/>
    </source>
</evidence>
<comment type="caution">
    <text evidence="1">The sequence shown here is derived from an EMBL/GenBank/DDBJ whole genome shotgun (WGS) entry which is preliminary data.</text>
</comment>
<dbReference type="EMBL" id="SLVJ01000011">
    <property type="protein sequence ID" value="TCM66801.1"/>
    <property type="molecule type" value="Genomic_DNA"/>
</dbReference>
<sequence length="147" mass="17324">MKLIEFMQQGRITFEDTQEHALALWNWNRLKTLYPDLVLKHYDQDHDAAIEFLSEAQSRITAYLHGAEELLDYHAWRMAYAEICFVANRFIDDDPWSRELLTEKLWPPFLAIDILAGILESSLNHPESQVFYQALAQQRRDQLDGVE</sequence>
<keyword evidence="2" id="KW-1185">Reference proteome</keyword>
<accession>A0A4R1XUI8</accession>
<reference evidence="1 2" key="1">
    <citation type="submission" date="2019-03" db="EMBL/GenBank/DDBJ databases">
        <title>Genomic analyses of the natural microbiome of Caenorhabditis elegans.</title>
        <authorList>
            <person name="Samuel B."/>
        </authorList>
    </citation>
    <scope>NUCLEOTIDE SEQUENCE [LARGE SCALE GENOMIC DNA]</scope>
    <source>
        <strain evidence="1 2">JUb89</strain>
    </source>
</reference>
<proteinExistence type="predicted"/>
<gene>
    <name evidence="1" type="ORF">EC844_11191</name>
</gene>
<dbReference type="Proteomes" id="UP000294963">
    <property type="component" value="Unassembled WGS sequence"/>
</dbReference>
<organism evidence="1 2">
    <name type="scientific">Acinetobacter calcoaceticus</name>
    <dbReference type="NCBI Taxonomy" id="471"/>
    <lineage>
        <taxon>Bacteria</taxon>
        <taxon>Pseudomonadati</taxon>
        <taxon>Pseudomonadota</taxon>
        <taxon>Gammaproteobacteria</taxon>
        <taxon>Moraxellales</taxon>
        <taxon>Moraxellaceae</taxon>
        <taxon>Acinetobacter</taxon>
        <taxon>Acinetobacter calcoaceticus/baumannii complex</taxon>
    </lineage>
</organism>
<dbReference type="AlphaFoldDB" id="A0A4R1XUI8"/>
<evidence type="ECO:0000313" key="2">
    <source>
        <dbReference type="Proteomes" id="UP000294963"/>
    </source>
</evidence>
<protein>
    <submittedName>
        <fullName evidence="1">Uncharacterized protein</fullName>
    </submittedName>
</protein>
<name>A0A4R1XUI8_ACICA</name>